<keyword evidence="4" id="KW-1134">Transmembrane beta strand</keyword>
<organism evidence="9 10">
    <name type="scientific">Sphingobacterium litopenaei</name>
    <dbReference type="NCBI Taxonomy" id="2763500"/>
    <lineage>
        <taxon>Bacteria</taxon>
        <taxon>Pseudomonadati</taxon>
        <taxon>Bacteroidota</taxon>
        <taxon>Sphingobacteriia</taxon>
        <taxon>Sphingobacteriales</taxon>
        <taxon>Sphingobacteriaceae</taxon>
        <taxon>Sphingobacterium</taxon>
    </lineage>
</organism>
<dbReference type="Proteomes" id="UP000651271">
    <property type="component" value="Unassembled WGS sequence"/>
</dbReference>
<gene>
    <name evidence="9" type="ORF">H8B04_15095</name>
</gene>
<dbReference type="PANTHER" id="PTHR30026:SF20">
    <property type="entry name" value="OUTER MEMBRANE PROTEIN TOLC"/>
    <property type="match status" value="1"/>
</dbReference>
<name>A0ABR7YHV3_9SPHI</name>
<evidence type="ECO:0000256" key="7">
    <source>
        <dbReference type="ARBA" id="ARBA00023237"/>
    </source>
</evidence>
<accession>A0ABR7YHV3</accession>
<evidence type="ECO:0000256" key="1">
    <source>
        <dbReference type="ARBA" id="ARBA00004442"/>
    </source>
</evidence>
<comment type="similarity">
    <text evidence="2">Belongs to the outer membrane factor (OMF) (TC 1.B.17) family.</text>
</comment>
<keyword evidence="3" id="KW-0813">Transport</keyword>
<dbReference type="InterPro" id="IPR051906">
    <property type="entry name" value="TolC-like"/>
</dbReference>
<keyword evidence="5" id="KW-0812">Transmembrane</keyword>
<evidence type="ECO:0000256" key="6">
    <source>
        <dbReference type="ARBA" id="ARBA00023136"/>
    </source>
</evidence>
<reference evidence="9 10" key="1">
    <citation type="submission" date="2020-08" db="EMBL/GenBank/DDBJ databases">
        <title>Sphingobacterium sp. DN04309 isolated from aquaculture water.</title>
        <authorList>
            <person name="Zhang M."/>
        </authorList>
    </citation>
    <scope>NUCLEOTIDE SEQUENCE [LARGE SCALE GENOMIC DNA]</scope>
    <source>
        <strain evidence="9 10">DN04309</strain>
    </source>
</reference>
<keyword evidence="7" id="KW-0998">Cell outer membrane</keyword>
<keyword evidence="10" id="KW-1185">Reference proteome</keyword>
<dbReference type="InterPro" id="IPR003423">
    <property type="entry name" value="OMP_efflux"/>
</dbReference>
<evidence type="ECO:0000256" key="2">
    <source>
        <dbReference type="ARBA" id="ARBA00007613"/>
    </source>
</evidence>
<evidence type="ECO:0000256" key="8">
    <source>
        <dbReference type="SAM" id="Coils"/>
    </source>
</evidence>
<comment type="caution">
    <text evidence="9">The sequence shown here is derived from an EMBL/GenBank/DDBJ whole genome shotgun (WGS) entry which is preliminary data.</text>
</comment>
<sequence length="472" mass="55233">MIILCRFAIIFLLIFSVKFRLKGQSVQGLKLSYTEFIAAVKSYHPLVVNYKIENQIAEADLQRARGGFDPVLEGKMGSKTIDGVNYYNERNASLGIPVWYGVEIRGKYSYIDGDKLNNSETPGELYQVGVTLPLLQNLLYDKRRAILDQAKEGLNMAKAEQIIRINEVLLEADNTYWNWVKEYELLKLQSEVVEVNRKRVSLTLKTLEYGERAAIDTTEAISQLQSFQLDEQDAYLRFLKATQELTLFLWKENNQPYDILDGLIPERPLSSIDVYKEYPVLIRNVREKSTFDHGSLRYYLGKQNYLISEKALKFQSLLPKVNFTYNYLNKQNRRSEVFPMFEDNFQYGLKLELPIFLRQAKGDYKIAKHKLYQNSLEIQYKAKEIENKVTNYINNLTNYHSQIRIAERNIENYQKLLQAEELRFANGESSLFVINSRENKLIDAQSKILDLRLKFMHSYNELKWLNNSFIAE</sequence>
<keyword evidence="8" id="KW-0175">Coiled coil</keyword>
<dbReference type="PANTHER" id="PTHR30026">
    <property type="entry name" value="OUTER MEMBRANE PROTEIN TOLC"/>
    <property type="match status" value="1"/>
</dbReference>
<evidence type="ECO:0000256" key="5">
    <source>
        <dbReference type="ARBA" id="ARBA00022692"/>
    </source>
</evidence>
<evidence type="ECO:0000256" key="4">
    <source>
        <dbReference type="ARBA" id="ARBA00022452"/>
    </source>
</evidence>
<keyword evidence="6" id="KW-0472">Membrane</keyword>
<evidence type="ECO:0000313" key="9">
    <source>
        <dbReference type="EMBL" id="MBD1430867.1"/>
    </source>
</evidence>
<protein>
    <submittedName>
        <fullName evidence="9">TolC family protein</fullName>
    </submittedName>
</protein>
<evidence type="ECO:0000313" key="10">
    <source>
        <dbReference type="Proteomes" id="UP000651271"/>
    </source>
</evidence>
<evidence type="ECO:0000256" key="3">
    <source>
        <dbReference type="ARBA" id="ARBA00022448"/>
    </source>
</evidence>
<feature type="coiled-coil region" evidence="8">
    <location>
        <begin position="382"/>
        <end position="423"/>
    </location>
</feature>
<dbReference type="SUPFAM" id="SSF56954">
    <property type="entry name" value="Outer membrane efflux proteins (OEP)"/>
    <property type="match status" value="1"/>
</dbReference>
<dbReference type="EMBL" id="JACOIJ010000042">
    <property type="protein sequence ID" value="MBD1430867.1"/>
    <property type="molecule type" value="Genomic_DNA"/>
</dbReference>
<dbReference type="Pfam" id="PF02321">
    <property type="entry name" value="OEP"/>
    <property type="match status" value="1"/>
</dbReference>
<comment type="subcellular location">
    <subcellularLocation>
        <location evidence="1">Cell outer membrane</location>
    </subcellularLocation>
</comment>
<dbReference type="Gene3D" id="1.20.1600.10">
    <property type="entry name" value="Outer membrane efflux proteins (OEP)"/>
    <property type="match status" value="1"/>
</dbReference>
<proteinExistence type="inferred from homology"/>